<protein>
    <submittedName>
        <fullName evidence="3">Universal stress protein</fullName>
    </submittedName>
</protein>
<comment type="similarity">
    <text evidence="1">Belongs to the universal stress protein A family.</text>
</comment>
<organism evidence="3 4">
    <name type="scientific">Chloroflexus aggregans</name>
    <dbReference type="NCBI Taxonomy" id="152260"/>
    <lineage>
        <taxon>Bacteria</taxon>
        <taxon>Bacillati</taxon>
        <taxon>Chloroflexota</taxon>
        <taxon>Chloroflexia</taxon>
        <taxon>Chloroflexales</taxon>
        <taxon>Chloroflexineae</taxon>
        <taxon>Chloroflexaceae</taxon>
        <taxon>Chloroflexus</taxon>
    </lineage>
</organism>
<dbReference type="SUPFAM" id="SSF52402">
    <property type="entry name" value="Adenine nucleotide alpha hydrolases-like"/>
    <property type="match status" value="1"/>
</dbReference>
<proteinExistence type="inferred from homology"/>
<evidence type="ECO:0000313" key="4">
    <source>
        <dbReference type="Proteomes" id="UP000243376"/>
    </source>
</evidence>
<dbReference type="Gene3D" id="3.40.50.12370">
    <property type="match status" value="1"/>
</dbReference>
<dbReference type="CDD" id="cd00293">
    <property type="entry name" value="USP-like"/>
    <property type="match status" value="1"/>
</dbReference>
<dbReference type="PANTHER" id="PTHR46268">
    <property type="entry name" value="STRESS RESPONSE PROTEIN NHAX"/>
    <property type="match status" value="1"/>
</dbReference>
<dbReference type="InterPro" id="IPR006016">
    <property type="entry name" value="UspA"/>
</dbReference>
<evidence type="ECO:0000313" key="3">
    <source>
        <dbReference type="EMBL" id="PMP74632.1"/>
    </source>
</evidence>
<evidence type="ECO:0000259" key="2">
    <source>
        <dbReference type="Pfam" id="PF00582"/>
    </source>
</evidence>
<comment type="caution">
    <text evidence="3">The sequence shown here is derived from an EMBL/GenBank/DDBJ whole genome shotgun (WGS) entry which is preliminary data.</text>
</comment>
<gene>
    <name evidence="3" type="ORF">C0184_14815</name>
</gene>
<feature type="domain" description="UspA" evidence="2">
    <location>
        <begin position="125"/>
        <end position="274"/>
    </location>
</feature>
<dbReference type="AlphaFoldDB" id="A0A2J6WUU9"/>
<dbReference type="EMBL" id="PNIQ01000990">
    <property type="protein sequence ID" value="PMP74632.1"/>
    <property type="molecule type" value="Genomic_DNA"/>
</dbReference>
<dbReference type="Pfam" id="PF00582">
    <property type="entry name" value="Usp"/>
    <property type="match status" value="1"/>
</dbReference>
<reference evidence="3 4" key="1">
    <citation type="submission" date="2018-01" db="EMBL/GenBank/DDBJ databases">
        <title>Metagenomic assembled genomes from two thermal pools in the Uzon Caldera, Kamchatka, Russia.</title>
        <authorList>
            <person name="Wilkins L."/>
            <person name="Ettinger C."/>
        </authorList>
    </citation>
    <scope>NUCLEOTIDE SEQUENCE [LARGE SCALE GENOMIC DNA]</scope>
    <source>
        <strain evidence="3">ZAV-02</strain>
    </source>
</reference>
<accession>A0A2J6WUU9</accession>
<dbReference type="Proteomes" id="UP000243376">
    <property type="component" value="Unassembled WGS sequence"/>
</dbReference>
<dbReference type="PANTHER" id="PTHR46268:SF27">
    <property type="entry name" value="UNIVERSAL STRESS PROTEIN RV2623"/>
    <property type="match status" value="1"/>
</dbReference>
<name>A0A2J6WUU9_9CHLR</name>
<evidence type="ECO:0000256" key="1">
    <source>
        <dbReference type="ARBA" id="ARBA00008791"/>
    </source>
</evidence>
<sequence>MHIALYAGQNAQRNELILLSIPLITALAHRVTLITPQDEAELAHEALGQLPLIADLTVHLQTHGNTFAAAIETALQREQPDLLLIPAFTSPTTLLGWRERRRELNVLSSLPIPFLRVQGKVKPIHQIIVASAGGEQALQSIPLVGQLARAYHATVTVLHVSSQDLVYFEGFAASPLSGEDVLNLDQMTGTTLHQLVAGLQAQGITAHLQILNGLVEETVLAECQHYDLLVIGSHQPTPIGRPADQRWLRVIQRLSFQDVTRDLLERSPVPVLVTGKSAAQ</sequence>